<keyword evidence="1" id="KW-0472">Membrane</keyword>
<evidence type="ECO:0000256" key="1">
    <source>
        <dbReference type="SAM" id="Phobius"/>
    </source>
</evidence>
<proteinExistence type="predicted"/>
<name>A0A1M6GCW9_9FIRM</name>
<evidence type="ECO:0000313" key="3">
    <source>
        <dbReference type="Proteomes" id="UP000324781"/>
    </source>
</evidence>
<dbReference type="OrthoDB" id="1723529at2"/>
<dbReference type="AlphaFoldDB" id="A0A1M6GCW9"/>
<keyword evidence="3" id="KW-1185">Reference proteome</keyword>
<evidence type="ECO:0000313" key="2">
    <source>
        <dbReference type="EMBL" id="SHJ07774.1"/>
    </source>
</evidence>
<keyword evidence="1" id="KW-0812">Transmembrane</keyword>
<dbReference type="Proteomes" id="UP000324781">
    <property type="component" value="Unassembled WGS sequence"/>
</dbReference>
<dbReference type="EMBL" id="FQZP01000023">
    <property type="protein sequence ID" value="SHJ07774.1"/>
    <property type="molecule type" value="Genomic_DNA"/>
</dbReference>
<accession>A0A1M6GCW9</accession>
<organism evidence="2 3">
    <name type="scientific">Thermoclostridium caenicola</name>
    <dbReference type="NCBI Taxonomy" id="659425"/>
    <lineage>
        <taxon>Bacteria</taxon>
        <taxon>Bacillati</taxon>
        <taxon>Bacillota</taxon>
        <taxon>Clostridia</taxon>
        <taxon>Eubacteriales</taxon>
        <taxon>Oscillospiraceae</taxon>
        <taxon>Thermoclostridium</taxon>
    </lineage>
</organism>
<gene>
    <name evidence="2" type="ORF">SAMN05444373_10237</name>
</gene>
<dbReference type="Pfam" id="PF14221">
    <property type="entry name" value="DUF4330"/>
    <property type="match status" value="1"/>
</dbReference>
<dbReference type="InterPro" id="IPR025480">
    <property type="entry name" value="DUF4330"/>
</dbReference>
<protein>
    <recommendedName>
        <fullName evidence="4">DUF4330 domain-containing protein</fullName>
    </recommendedName>
</protein>
<evidence type="ECO:0008006" key="4">
    <source>
        <dbReference type="Google" id="ProtNLM"/>
    </source>
</evidence>
<feature type="transmembrane region" description="Helical" evidence="1">
    <location>
        <begin position="12"/>
        <end position="34"/>
    </location>
</feature>
<sequence>MKLIDERGRLFGLINLFDLLALTALVILLVAAGMRIVAKSNEKQAKAQTKTWIATIKCSSVPDNFMESIMMDNRLYYETDGFVNARVIEIKEEEAQVMSVTPVDGTAVVYDPNLKDVYVQIEIQDDPRDEGVKVGRYAVCVGGSFTLKTPYAYSTNGLVLDLKEKK</sequence>
<reference evidence="2 3" key="1">
    <citation type="submission" date="2016-11" db="EMBL/GenBank/DDBJ databases">
        <authorList>
            <person name="Varghese N."/>
            <person name="Submissions S."/>
        </authorList>
    </citation>
    <scope>NUCLEOTIDE SEQUENCE [LARGE SCALE GENOMIC DNA]</scope>
    <source>
        <strain evidence="2 3">DSM 19027</strain>
    </source>
</reference>
<dbReference type="RefSeq" id="WP_149678712.1">
    <property type="nucleotide sequence ID" value="NZ_DAONMB010000048.1"/>
</dbReference>
<keyword evidence="1" id="KW-1133">Transmembrane helix</keyword>